<dbReference type="RefSeq" id="WP_015599113.1">
    <property type="nucleotide sequence ID" value="NC_021172.1"/>
</dbReference>
<dbReference type="InterPro" id="IPR005117">
    <property type="entry name" value="NiRdtase/SiRdtase_haem-b_fer"/>
</dbReference>
<evidence type="ECO:0000256" key="6">
    <source>
        <dbReference type="ARBA" id="ARBA00023014"/>
    </source>
</evidence>
<keyword evidence="6" id="KW-0411">Iron-sulfur</keyword>
<evidence type="ECO:0000256" key="1">
    <source>
        <dbReference type="ARBA" id="ARBA00022485"/>
    </source>
</evidence>
<dbReference type="EMBL" id="CP005587">
    <property type="protein sequence ID" value="AGK59097.1"/>
    <property type="molecule type" value="Genomic_DNA"/>
</dbReference>
<dbReference type="InterPro" id="IPR051329">
    <property type="entry name" value="NIR_SIR_4Fe-4S"/>
</dbReference>
<dbReference type="SUPFAM" id="SSF55124">
    <property type="entry name" value="Nitrite/Sulfite reductase N-terminal domain-like"/>
    <property type="match status" value="2"/>
</dbReference>
<dbReference type="NCBIfam" id="TIGR02435">
    <property type="entry name" value="CobG"/>
    <property type="match status" value="1"/>
</dbReference>
<dbReference type="Proteomes" id="UP000005952">
    <property type="component" value="Chromosome"/>
</dbReference>
<dbReference type="SUPFAM" id="SSF56014">
    <property type="entry name" value="Nitrite and sulphite reductase 4Fe-4S domain-like"/>
    <property type="match status" value="2"/>
</dbReference>
<dbReference type="InterPro" id="IPR036136">
    <property type="entry name" value="Nit/Sulf_reduc_fer-like_dom_sf"/>
</dbReference>
<evidence type="ECO:0000256" key="5">
    <source>
        <dbReference type="ARBA" id="ARBA00023004"/>
    </source>
</evidence>
<dbReference type="Gene3D" id="3.30.413.10">
    <property type="entry name" value="Sulfite Reductase Hemoprotein, domain 1"/>
    <property type="match status" value="2"/>
</dbReference>
<keyword evidence="3" id="KW-0479">Metal-binding</keyword>
<dbReference type="AlphaFoldDB" id="N0BA23"/>
<keyword evidence="4" id="KW-0560">Oxidoreductase</keyword>
<keyword evidence="1" id="KW-0004">4Fe-4S</keyword>
<sequence>MIARSSLRKGWCPGALRPMESGDGLILRIRPRVGTLPISALSTIAKTAAEFGSGEIDLTNRGNLQLRGLTAASHSQALADLGDAGLIDADERAEAVRNIIVDPLSGIDPARTDIRSLTGRLENILIEDRTFWQLPGKFGFSFSGTAEARVGDRSTDIMVSSIAPETYAVSLDGNIEVGALLPPHRVVEAVTGLTAVFLELRASDLAIGRMKDAVARSGSATIYAAAGLESTKLAATEIDAVSLPPAGSLNHRGQVFAAGVGLPFGRIDAHQLGALYAVASNAGTDVVRMSPQRVLVFPVDDDTKRDNILTEAKRQGLITEPDDPRLLFDVCPGSPACANATTETRRDARRIADAVRGRPSLPSIHVSGCEKGCARRGAAALTLVARDGRYDVICNDDPAGPVALAAVSPAEIDSAVARFILEHAR</sequence>
<keyword evidence="9" id="KW-1185">Reference proteome</keyword>
<gene>
    <name evidence="8" type="ORF">HYPDE_37128</name>
</gene>
<evidence type="ECO:0000259" key="7">
    <source>
        <dbReference type="Pfam" id="PF03460"/>
    </source>
</evidence>
<feature type="domain" description="Nitrite/Sulfite reductase ferredoxin-like" evidence="7">
    <location>
        <begin position="18"/>
        <end position="82"/>
    </location>
</feature>
<dbReference type="KEGG" id="hdt:HYPDE_37128"/>
<dbReference type="GO" id="GO:0051539">
    <property type="term" value="F:4 iron, 4 sulfur cluster binding"/>
    <property type="evidence" value="ECO:0007669"/>
    <property type="project" value="UniProtKB-KW"/>
</dbReference>
<dbReference type="Gene3D" id="3.90.480.10">
    <property type="entry name" value="Sulfite Reductase Hemoprotein,Domain 2"/>
    <property type="match status" value="1"/>
</dbReference>
<keyword evidence="5" id="KW-0408">Iron</keyword>
<keyword evidence="2" id="KW-0349">Heme</keyword>
<dbReference type="GO" id="GO:0016491">
    <property type="term" value="F:oxidoreductase activity"/>
    <property type="evidence" value="ECO:0007669"/>
    <property type="project" value="UniProtKB-KW"/>
</dbReference>
<dbReference type="OrthoDB" id="7459360at2"/>
<evidence type="ECO:0000256" key="2">
    <source>
        <dbReference type="ARBA" id="ARBA00022617"/>
    </source>
</evidence>
<evidence type="ECO:0000313" key="9">
    <source>
        <dbReference type="Proteomes" id="UP000005952"/>
    </source>
</evidence>
<dbReference type="GO" id="GO:0046872">
    <property type="term" value="F:metal ion binding"/>
    <property type="evidence" value="ECO:0007669"/>
    <property type="project" value="UniProtKB-KW"/>
</dbReference>
<dbReference type="eggNOG" id="COG0155">
    <property type="taxonomic scope" value="Bacteria"/>
</dbReference>
<dbReference type="PANTHER" id="PTHR32439">
    <property type="entry name" value="FERREDOXIN--NITRITE REDUCTASE, CHLOROPLASTIC"/>
    <property type="match status" value="1"/>
</dbReference>
<organism evidence="8 9">
    <name type="scientific">Hyphomicrobium denitrificans 1NES1</name>
    <dbReference type="NCBI Taxonomy" id="670307"/>
    <lineage>
        <taxon>Bacteria</taxon>
        <taxon>Pseudomonadati</taxon>
        <taxon>Pseudomonadota</taxon>
        <taxon>Alphaproteobacteria</taxon>
        <taxon>Hyphomicrobiales</taxon>
        <taxon>Hyphomicrobiaceae</taxon>
        <taxon>Hyphomicrobium</taxon>
    </lineage>
</organism>
<evidence type="ECO:0000256" key="3">
    <source>
        <dbReference type="ARBA" id="ARBA00022723"/>
    </source>
</evidence>
<proteinExistence type="predicted"/>
<dbReference type="Pfam" id="PF03460">
    <property type="entry name" value="NIR_SIR_ferr"/>
    <property type="match status" value="1"/>
</dbReference>
<dbReference type="HOGENOM" id="CLU_015667_3_2_5"/>
<dbReference type="STRING" id="670307.HYPDE_37128"/>
<name>N0BA23_9HYPH</name>
<protein>
    <submittedName>
        <fullName evidence="8">Precorrin-3B synthase</fullName>
    </submittedName>
</protein>
<accession>N0BA23</accession>
<dbReference type="InterPro" id="IPR012798">
    <property type="entry name" value="Cbl_synth_CobG-like"/>
</dbReference>
<dbReference type="InterPro" id="IPR045854">
    <property type="entry name" value="NO2/SO3_Rdtase_4Fe4S_sf"/>
</dbReference>
<evidence type="ECO:0000313" key="8">
    <source>
        <dbReference type="EMBL" id="AGK59097.1"/>
    </source>
</evidence>
<reference evidence="8 9" key="1">
    <citation type="journal article" date="2013" name="Genome Announc.">
        <title>Genome sequences for three denitrifying bacterial strains isolated from a uranium- and nitrate-contaminated subsurface environment.</title>
        <authorList>
            <person name="Venkatramanan R."/>
            <person name="Prakash O."/>
            <person name="Woyke T."/>
            <person name="Chain P."/>
            <person name="Goodwin L.A."/>
            <person name="Watson D."/>
            <person name="Brooks S."/>
            <person name="Kostka J.E."/>
            <person name="Green S.J."/>
        </authorList>
    </citation>
    <scope>NUCLEOTIDE SEQUENCE [LARGE SCALE GENOMIC DNA]</scope>
    <source>
        <strain evidence="8 9">1NES1</strain>
    </source>
</reference>
<dbReference type="PANTHER" id="PTHR32439:SF9">
    <property type="entry name" value="BLR3264 PROTEIN"/>
    <property type="match status" value="1"/>
</dbReference>
<evidence type="ECO:0000256" key="4">
    <source>
        <dbReference type="ARBA" id="ARBA00023002"/>
    </source>
</evidence>